<name>A0A9E8ZFA9_9CYAN</name>
<dbReference type="AlphaFoldDB" id="A0A9E8ZFA9"/>
<dbReference type="EMBL" id="CP113797">
    <property type="protein sequence ID" value="WAL61987.1"/>
    <property type="molecule type" value="Genomic_DNA"/>
</dbReference>
<sequence>MSERGIQVCPVCGVKIQKLVTGDRVLFAVGPPGTRAALWAKVCKYTDKAGCINRDKSSIDSVNPQDYYQSEQ</sequence>
<accession>A0A9E8ZFA9</accession>
<dbReference type="KEGG" id="tsin:OXH18_08375"/>
<dbReference type="Proteomes" id="UP001163152">
    <property type="component" value="Chromosome"/>
</dbReference>
<organism evidence="1 2">
    <name type="scientific">Thermocoleostomius sinensis A174</name>
    <dbReference type="NCBI Taxonomy" id="2016057"/>
    <lineage>
        <taxon>Bacteria</taxon>
        <taxon>Bacillati</taxon>
        <taxon>Cyanobacteriota</taxon>
        <taxon>Cyanophyceae</taxon>
        <taxon>Oculatellales</taxon>
        <taxon>Oculatellaceae</taxon>
        <taxon>Thermocoleostomius</taxon>
    </lineage>
</organism>
<protein>
    <submittedName>
        <fullName evidence="1">Uncharacterized protein</fullName>
    </submittedName>
</protein>
<gene>
    <name evidence="1" type="ORF">OXH18_08375</name>
</gene>
<dbReference type="RefSeq" id="WP_268612064.1">
    <property type="nucleotide sequence ID" value="NZ_CP113797.1"/>
</dbReference>
<keyword evidence="2" id="KW-1185">Reference proteome</keyword>
<proteinExistence type="predicted"/>
<evidence type="ECO:0000313" key="2">
    <source>
        <dbReference type="Proteomes" id="UP001163152"/>
    </source>
</evidence>
<reference evidence="1" key="1">
    <citation type="submission" date="2022-12" db="EMBL/GenBank/DDBJ databases">
        <title>Polyphasic identification of a Novel Hot-Spring Cyanobacterium Ocullathermofonsia sinensis gen nov. sp. nov. and Genomic Insights on its Adaptations to the Thermal Habitat.</title>
        <authorList>
            <person name="Daroch M."/>
            <person name="Tang J."/>
            <person name="Jiang Y."/>
        </authorList>
    </citation>
    <scope>NUCLEOTIDE SEQUENCE</scope>
    <source>
        <strain evidence="1">PKUAC-SCTA174</strain>
    </source>
</reference>
<evidence type="ECO:0000313" key="1">
    <source>
        <dbReference type="EMBL" id="WAL61987.1"/>
    </source>
</evidence>